<reference evidence="1 2" key="1">
    <citation type="submission" date="2020-09" db="EMBL/GenBank/DDBJ databases">
        <title>Sinomicrobium weinanense sp. nov., a halophilic bacteria isolated from saline-alkali soil.</title>
        <authorList>
            <person name="Wu P."/>
            <person name="Ren H."/>
            <person name="Mei Y."/>
            <person name="Liang Y."/>
            <person name="Chen Z."/>
        </authorList>
    </citation>
    <scope>NUCLEOTIDE SEQUENCE [LARGE SCALE GENOMIC DNA]</scope>
    <source>
        <strain evidence="1 2">FJxs</strain>
    </source>
</reference>
<proteinExistence type="predicted"/>
<protein>
    <submittedName>
        <fullName evidence="1">Uncharacterized protein</fullName>
    </submittedName>
</protein>
<dbReference type="EMBL" id="JACVDC010000068">
    <property type="protein sequence ID" value="MBC9797687.1"/>
    <property type="molecule type" value="Genomic_DNA"/>
</dbReference>
<name>A0A926JUD3_9FLAO</name>
<accession>A0A926JUD3</accession>
<dbReference type="AlphaFoldDB" id="A0A926JUD3"/>
<gene>
    <name evidence="1" type="ORF">IBL28_17075</name>
</gene>
<evidence type="ECO:0000313" key="2">
    <source>
        <dbReference type="Proteomes" id="UP000653730"/>
    </source>
</evidence>
<organism evidence="1 2">
    <name type="scientific">Sinomicrobium weinanense</name>
    <dbReference type="NCBI Taxonomy" id="2842200"/>
    <lineage>
        <taxon>Bacteria</taxon>
        <taxon>Pseudomonadati</taxon>
        <taxon>Bacteroidota</taxon>
        <taxon>Flavobacteriia</taxon>
        <taxon>Flavobacteriales</taxon>
        <taxon>Flavobacteriaceae</taxon>
        <taxon>Sinomicrobium</taxon>
    </lineage>
</organism>
<comment type="caution">
    <text evidence="1">The sequence shown here is derived from an EMBL/GenBank/DDBJ whole genome shotgun (WGS) entry which is preliminary data.</text>
</comment>
<evidence type="ECO:0000313" key="1">
    <source>
        <dbReference type="EMBL" id="MBC9797687.1"/>
    </source>
</evidence>
<keyword evidence="2" id="KW-1185">Reference proteome</keyword>
<sequence length="243" mass="29507">MKKILLLFGVFLLWNCSGDDDKNVEENEENQQEEYERMQNEQLKGTLRNARIVFEFGIQENELEEKLKSYKYKYEIDNFLWGEYYRFNDSPMYGMYHREVSITDYYEQWILIPNTLFYENNAEGTRVSPFVNYSYFYENNEKSYLGEKWGDREDMSRPYYQVQMHIEKVNEETYDIVKNWILEMDEVKGAFVPVNDLKYTNERIVQEGMIIEMGDSPEMYSTFPFVIVRFYSDKAPEYAQYME</sequence>
<dbReference type="RefSeq" id="WP_187966817.1">
    <property type="nucleotide sequence ID" value="NZ_JACVDC010000068.1"/>
</dbReference>
<dbReference type="Proteomes" id="UP000653730">
    <property type="component" value="Unassembled WGS sequence"/>
</dbReference>